<dbReference type="GO" id="GO:0000981">
    <property type="term" value="F:DNA-binding transcription factor activity, RNA polymerase II-specific"/>
    <property type="evidence" value="ECO:0007669"/>
    <property type="project" value="InterPro"/>
</dbReference>
<dbReference type="InterPro" id="IPR001138">
    <property type="entry name" value="Zn2Cys6_DnaBD"/>
</dbReference>
<evidence type="ECO:0000256" key="2">
    <source>
        <dbReference type="ARBA" id="ARBA00023125"/>
    </source>
</evidence>
<dbReference type="Pfam" id="PF00172">
    <property type="entry name" value="Zn_clus"/>
    <property type="match status" value="1"/>
</dbReference>
<dbReference type="RefSeq" id="XP_013326711.1">
    <property type="nucleotide sequence ID" value="XM_013471257.1"/>
</dbReference>
<sequence length="592" mass="67369">MSATGSESLQPPARAKRPVTHGMSYPRKRAVSACQLCRRRKTKCDNVRPTCGFCASIGATCVYQASHTDYSSFDPASLVLLERINHVVALLESGRAARPEPATLPDQHTTADILPDALEIPARCNLSCRVLKWPILQDCGFDPDALDSLFALEPETAPPGLERSQGVVEEDIPAHVRRFLTNVHTKNPVVDHRQLTRDARHIAEHGLSWNAPTCIVVRAQQSSSDRVRRLADQAPQLLACALGILSQPFRRTTVSQPREPTADRALADAYYAAARKRIGLLDPSSLSYLQARFLSGVYEMYTLRPLDAWHSFHSACSAMQLYLQKRAPGNDEIRDLEQRVYWSCLKSECELRTEINLASSRIAELRFTEEFPTPPVESVETPEEFPLEESWYYYLTEISQRHILDRIMNAFYAEEDDRRWLDASPEAMVRMASELERQHVLALANLPSWLRYDEGQPEDCELPFFLHCRIFYVQECLFRPFLFRVIHSPVPQPPAIQDFAQRCVEASYNNARCVTLQHRHHGSWFMGRAAFRCGLSLLAAAHSGKVEMPPDWRQCVETALVTTEFWGEEAVDLRKLGRIFRTIYERLSKNVD</sequence>
<feature type="domain" description="Zn(2)-C6 fungal-type" evidence="6">
    <location>
        <begin position="33"/>
        <end position="63"/>
    </location>
</feature>
<dbReference type="Gene3D" id="4.10.240.10">
    <property type="entry name" value="Zn(2)-C6 fungal-type DNA-binding domain"/>
    <property type="match status" value="1"/>
</dbReference>
<evidence type="ECO:0000259" key="6">
    <source>
        <dbReference type="PROSITE" id="PS50048"/>
    </source>
</evidence>
<reference evidence="7 8" key="1">
    <citation type="submission" date="2015-04" db="EMBL/GenBank/DDBJ databases">
        <authorList>
            <person name="Heijne W.H."/>
            <person name="Fedorova N.D."/>
            <person name="Nierman W.C."/>
            <person name="Vollebregt A.W."/>
            <person name="Zhao Z."/>
            <person name="Wu L."/>
            <person name="Kumar M."/>
            <person name="Stam H."/>
            <person name="van den Berg M.A."/>
            <person name="Pel H.J."/>
        </authorList>
    </citation>
    <scope>NUCLEOTIDE SEQUENCE [LARGE SCALE GENOMIC DNA]</scope>
    <source>
        <strain evidence="7 8">CBS 393.64</strain>
    </source>
</reference>
<evidence type="ECO:0000256" key="1">
    <source>
        <dbReference type="ARBA" id="ARBA00023015"/>
    </source>
</evidence>
<protein>
    <submittedName>
        <fullName evidence="7">Clr-1</fullName>
    </submittedName>
</protein>
<dbReference type="SUPFAM" id="SSF57701">
    <property type="entry name" value="Zn2/Cys6 DNA-binding domain"/>
    <property type="match status" value="1"/>
</dbReference>
<keyword evidence="2" id="KW-0238">DNA-binding</keyword>
<keyword evidence="1" id="KW-0805">Transcription regulation</keyword>
<dbReference type="PANTHER" id="PTHR47785:SF5">
    <property type="entry name" value="ZN(II)2CYS6 TRANSCRIPTION FACTOR (EUROFUNG)"/>
    <property type="match status" value="1"/>
</dbReference>
<dbReference type="EMBL" id="LASV01000289">
    <property type="protein sequence ID" value="KKA20099.1"/>
    <property type="molecule type" value="Genomic_DNA"/>
</dbReference>
<dbReference type="CDD" id="cd12148">
    <property type="entry name" value="fungal_TF_MHR"/>
    <property type="match status" value="1"/>
</dbReference>
<dbReference type="SMART" id="SM00066">
    <property type="entry name" value="GAL4"/>
    <property type="match status" value="1"/>
</dbReference>
<comment type="caution">
    <text evidence="7">The sequence shown here is derived from an EMBL/GenBank/DDBJ whole genome shotgun (WGS) entry which is preliminary data.</text>
</comment>
<accession>A0A0F4YPB6</accession>
<dbReference type="OrthoDB" id="4356994at2759"/>
<dbReference type="Proteomes" id="UP000053958">
    <property type="component" value="Unassembled WGS sequence"/>
</dbReference>
<feature type="region of interest" description="Disordered" evidence="5">
    <location>
        <begin position="1"/>
        <end position="22"/>
    </location>
</feature>
<proteinExistence type="predicted"/>
<evidence type="ECO:0000313" key="8">
    <source>
        <dbReference type="Proteomes" id="UP000053958"/>
    </source>
</evidence>
<evidence type="ECO:0000313" key="7">
    <source>
        <dbReference type="EMBL" id="KKA20099.1"/>
    </source>
</evidence>
<keyword evidence="3" id="KW-0804">Transcription</keyword>
<dbReference type="CDD" id="cd00067">
    <property type="entry name" value="GAL4"/>
    <property type="match status" value="1"/>
</dbReference>
<evidence type="ECO:0000256" key="3">
    <source>
        <dbReference type="ARBA" id="ARBA00023163"/>
    </source>
</evidence>
<keyword evidence="4" id="KW-0539">Nucleus</keyword>
<organism evidence="7 8">
    <name type="scientific">Rasamsonia emersonii (strain ATCC 16479 / CBS 393.64 / IMI 116815)</name>
    <dbReference type="NCBI Taxonomy" id="1408163"/>
    <lineage>
        <taxon>Eukaryota</taxon>
        <taxon>Fungi</taxon>
        <taxon>Dikarya</taxon>
        <taxon>Ascomycota</taxon>
        <taxon>Pezizomycotina</taxon>
        <taxon>Eurotiomycetes</taxon>
        <taxon>Eurotiomycetidae</taxon>
        <taxon>Eurotiales</taxon>
        <taxon>Trichocomaceae</taxon>
        <taxon>Rasamsonia</taxon>
    </lineage>
</organism>
<name>A0A0F4YPB6_RASE3</name>
<dbReference type="InterPro" id="IPR053181">
    <property type="entry name" value="EcdB-like_regulator"/>
</dbReference>
<dbReference type="InterPro" id="IPR036864">
    <property type="entry name" value="Zn2-C6_fun-type_DNA-bd_sf"/>
</dbReference>
<dbReference type="GO" id="GO:0003677">
    <property type="term" value="F:DNA binding"/>
    <property type="evidence" value="ECO:0007669"/>
    <property type="project" value="UniProtKB-KW"/>
</dbReference>
<dbReference type="AlphaFoldDB" id="A0A0F4YPB6"/>
<evidence type="ECO:0000256" key="4">
    <source>
        <dbReference type="ARBA" id="ARBA00023242"/>
    </source>
</evidence>
<dbReference type="GO" id="GO:0008270">
    <property type="term" value="F:zinc ion binding"/>
    <property type="evidence" value="ECO:0007669"/>
    <property type="project" value="InterPro"/>
</dbReference>
<evidence type="ECO:0000256" key="5">
    <source>
        <dbReference type="SAM" id="MobiDB-lite"/>
    </source>
</evidence>
<dbReference type="PROSITE" id="PS50048">
    <property type="entry name" value="ZN2_CY6_FUNGAL_2"/>
    <property type="match status" value="1"/>
</dbReference>
<keyword evidence="8" id="KW-1185">Reference proteome</keyword>
<dbReference type="STRING" id="1408163.A0A0F4YPB6"/>
<dbReference type="PROSITE" id="PS00463">
    <property type="entry name" value="ZN2_CY6_FUNGAL_1"/>
    <property type="match status" value="1"/>
</dbReference>
<gene>
    <name evidence="7" type="ORF">T310_5897</name>
</gene>
<dbReference type="PANTHER" id="PTHR47785">
    <property type="entry name" value="ZN(II)2CYS6 TRANSCRIPTION FACTOR (EUROFUNG)-RELATED-RELATED"/>
    <property type="match status" value="1"/>
</dbReference>
<dbReference type="GeneID" id="25318222"/>